<dbReference type="Pfam" id="PF26450">
    <property type="entry name" value="DUF8129"/>
    <property type="match status" value="1"/>
</dbReference>
<evidence type="ECO:0000256" key="1">
    <source>
        <dbReference type="SAM" id="MobiDB-lite"/>
    </source>
</evidence>
<dbReference type="Proteomes" id="UP001567572">
    <property type="component" value="Unassembled WGS sequence"/>
</dbReference>
<evidence type="ECO:0000313" key="4">
    <source>
        <dbReference type="Proteomes" id="UP001567572"/>
    </source>
</evidence>
<feature type="domain" description="DUF8129" evidence="2">
    <location>
        <begin position="47"/>
        <end position="96"/>
    </location>
</feature>
<keyword evidence="4" id="KW-1185">Reference proteome</keyword>
<protein>
    <recommendedName>
        <fullName evidence="2">DUF8129 domain-containing protein</fullName>
    </recommendedName>
</protein>
<dbReference type="EMBL" id="JBEDNY010000001">
    <property type="protein sequence ID" value="MEZ3163267.1"/>
    <property type="molecule type" value="Genomic_DNA"/>
</dbReference>
<evidence type="ECO:0000259" key="2">
    <source>
        <dbReference type="Pfam" id="PF26450"/>
    </source>
</evidence>
<reference evidence="3 4" key="1">
    <citation type="submission" date="2024-06" db="EMBL/GenBank/DDBJ databases">
        <title>Halorubrum miltondacostae sp. nov., a potential PHA producer isolated from an inland solar saltern in Rio Maior, Portugal.</title>
        <authorList>
            <person name="Albuquerque L."/>
            <person name="Viver T."/>
            <person name="Barroso C."/>
            <person name="Claudino R."/>
            <person name="Galvan M."/>
            <person name="Simoes G."/>
            <person name="Lobo Da Cunha A."/>
            <person name="Egas C."/>
        </authorList>
    </citation>
    <scope>NUCLEOTIDE SEQUENCE [LARGE SCALE GENOMIC DNA]</scope>
    <source>
        <strain evidence="3 4">RMP-11</strain>
    </source>
</reference>
<dbReference type="RefSeq" id="WP_371160611.1">
    <property type="nucleotide sequence ID" value="NZ_JBEDNX010000001.1"/>
</dbReference>
<gene>
    <name evidence="3" type="ORF">ABNG04_05160</name>
</gene>
<organism evidence="3 4">
    <name type="scientific">Halorubrum miltondacostae</name>
    <dbReference type="NCBI Taxonomy" id="3076378"/>
    <lineage>
        <taxon>Archaea</taxon>
        <taxon>Methanobacteriati</taxon>
        <taxon>Methanobacteriota</taxon>
        <taxon>Stenosarchaea group</taxon>
        <taxon>Halobacteria</taxon>
        <taxon>Halobacteriales</taxon>
        <taxon>Haloferacaceae</taxon>
        <taxon>Halorubrum</taxon>
    </lineage>
</organism>
<feature type="compositionally biased region" description="Polar residues" evidence="1">
    <location>
        <begin position="1"/>
        <end position="15"/>
    </location>
</feature>
<dbReference type="AlphaFoldDB" id="A0ABD5M1E7"/>
<evidence type="ECO:0000313" key="3">
    <source>
        <dbReference type="EMBL" id="MEZ3163267.1"/>
    </source>
</evidence>
<comment type="caution">
    <text evidence="3">The sequence shown here is derived from an EMBL/GenBank/DDBJ whole genome shotgun (WGS) entry which is preliminary data.</text>
</comment>
<sequence length="150" mass="16703">MPATGQHNEQSTHTPDPSLELSAEHGENPARFLDVEIHVDSGSGTSGELMFARIRGIQTIALVRYWVAMERRLASIRDRDPRERVLQALAQRERYLDEHGEGLPQTGMTPSERREVAAERDAESVAVLLDKDGEAVSWSRQEGATVEASR</sequence>
<accession>A0ABD5M1E7</accession>
<name>A0ABD5M1E7_9EURY</name>
<feature type="region of interest" description="Disordered" evidence="1">
    <location>
        <begin position="1"/>
        <end position="23"/>
    </location>
</feature>
<proteinExistence type="predicted"/>
<dbReference type="InterPro" id="IPR058442">
    <property type="entry name" value="DUF8129"/>
</dbReference>